<organism evidence="1 2">
    <name type="scientific">Opisthorchis viverrini</name>
    <name type="common">Southeast Asian liver fluke</name>
    <dbReference type="NCBI Taxonomy" id="6198"/>
    <lineage>
        <taxon>Eukaryota</taxon>
        <taxon>Metazoa</taxon>
        <taxon>Spiralia</taxon>
        <taxon>Lophotrochozoa</taxon>
        <taxon>Platyhelminthes</taxon>
        <taxon>Trematoda</taxon>
        <taxon>Digenea</taxon>
        <taxon>Opisthorchiida</taxon>
        <taxon>Opisthorchiata</taxon>
        <taxon>Opisthorchiidae</taxon>
        <taxon>Opisthorchis</taxon>
    </lineage>
</organism>
<dbReference type="Proteomes" id="UP000054324">
    <property type="component" value="Unassembled WGS sequence"/>
</dbReference>
<evidence type="ECO:0000313" key="2">
    <source>
        <dbReference type="Proteomes" id="UP000054324"/>
    </source>
</evidence>
<dbReference type="EMBL" id="KL596629">
    <property type="protein sequence ID" value="KER32985.1"/>
    <property type="molecule type" value="Genomic_DNA"/>
</dbReference>
<sequence length="162" mass="18418">MHLGVQKYKKTSTTYNINLTFSHSFDQSDLLYVWKERIFTSTYAVNKEAPPGSHKLISLTSILCEVMERVPKPATLNHLHTGDVLSGCTDIRTKLNYHMNPQLLDLLTSLVAYILAFSRLFYADGHKVGSTNDNAPQTDQGAAEQWSLDRHLILNDEKRLHM</sequence>
<dbReference type="RefSeq" id="XP_009163279.1">
    <property type="nucleotide sequence ID" value="XM_009165015.1"/>
</dbReference>
<protein>
    <submittedName>
        <fullName evidence="1">Uncharacterized protein</fullName>
    </submittedName>
</protein>
<dbReference type="OrthoDB" id="9390935at2759"/>
<gene>
    <name evidence="1" type="ORF">T265_01072</name>
</gene>
<dbReference type="CTD" id="20315260"/>
<accession>A0A075AAZ1</accession>
<reference evidence="1 2" key="1">
    <citation type="submission" date="2013-11" db="EMBL/GenBank/DDBJ databases">
        <title>Opisthorchis viverrini - life in the bile duct.</title>
        <authorList>
            <person name="Young N.D."/>
            <person name="Nagarajan N."/>
            <person name="Lin S.J."/>
            <person name="Korhonen P.K."/>
            <person name="Jex A.R."/>
            <person name="Hall R.S."/>
            <person name="Safavi-Hemami H."/>
            <person name="Kaewkong W."/>
            <person name="Bertrand D."/>
            <person name="Gao S."/>
            <person name="Seet Q."/>
            <person name="Wongkham S."/>
            <person name="Teh B.T."/>
            <person name="Wongkham C."/>
            <person name="Intapan P.M."/>
            <person name="Maleewong W."/>
            <person name="Yang X."/>
            <person name="Hu M."/>
            <person name="Wang Z."/>
            <person name="Hofmann A."/>
            <person name="Sternberg P.W."/>
            <person name="Tan P."/>
            <person name="Wang J."/>
            <person name="Gasser R.B."/>
        </authorList>
    </citation>
    <scope>NUCLEOTIDE SEQUENCE [LARGE SCALE GENOMIC DNA]</scope>
</reference>
<dbReference type="KEGG" id="ovi:T265_01072"/>
<dbReference type="AlphaFoldDB" id="A0A075AAZ1"/>
<evidence type="ECO:0000313" key="1">
    <source>
        <dbReference type="EMBL" id="KER32985.1"/>
    </source>
</evidence>
<proteinExistence type="predicted"/>
<name>A0A075AAZ1_OPIVI</name>
<keyword evidence="2" id="KW-1185">Reference proteome</keyword>
<dbReference type="GeneID" id="20315260"/>